<evidence type="ECO:0000313" key="12">
    <source>
        <dbReference type="EMBL" id="KFX67801.1"/>
    </source>
</evidence>
<dbReference type="InterPro" id="IPR039421">
    <property type="entry name" value="Type_1_exporter"/>
</dbReference>
<keyword evidence="4 9" id="KW-0812">Transmembrane</keyword>
<dbReference type="FunFam" id="1.20.1560.10:FF:000109">
    <property type="entry name" value="Alkaline protease secretion ATP-binding protein aprD"/>
    <property type="match status" value="1"/>
</dbReference>
<reference evidence="12 13" key="1">
    <citation type="journal article" date="2014" name="Genome Announc.">
        <title>Draft Genome Sequence of Petroleum Oil-Degrading Marine Bacterium Pseudomonas taeanensis Strain MS-3, Isolated from a Crude Oil-Contaminated Seashore.</title>
        <authorList>
            <person name="Lee S.Y."/>
            <person name="Kim S.H."/>
            <person name="Lee D.G."/>
            <person name="Shin S."/>
            <person name="Yun S.H."/>
            <person name="Choi C.W."/>
            <person name="Chung Y.H."/>
            <person name="Choi J.S."/>
            <person name="Kahng H.Y."/>
            <person name="Kim S.I."/>
        </authorList>
    </citation>
    <scope>NUCLEOTIDE SEQUENCE [LARGE SCALE GENOMIC DNA]</scope>
    <source>
        <strain evidence="12 13">MS-3</strain>
    </source>
</reference>
<keyword evidence="8 9" id="KW-0472">Membrane</keyword>
<dbReference type="STRING" id="1395571.TMS3_0121570"/>
<dbReference type="NCBIfam" id="TIGR01842">
    <property type="entry name" value="type_I_sec_PrtD"/>
    <property type="match status" value="1"/>
</dbReference>
<evidence type="ECO:0000256" key="1">
    <source>
        <dbReference type="ARBA" id="ARBA00004651"/>
    </source>
</evidence>
<dbReference type="EMBL" id="AWSQ01000009">
    <property type="protein sequence ID" value="KFX67801.1"/>
    <property type="molecule type" value="Genomic_DNA"/>
</dbReference>
<evidence type="ECO:0000313" key="13">
    <source>
        <dbReference type="Proteomes" id="UP000030063"/>
    </source>
</evidence>
<dbReference type="GO" id="GO:0030256">
    <property type="term" value="C:type I protein secretion system complex"/>
    <property type="evidence" value="ECO:0007669"/>
    <property type="project" value="InterPro"/>
</dbReference>
<keyword evidence="7 9" id="KW-1133">Transmembrane helix</keyword>
<comment type="subcellular location">
    <subcellularLocation>
        <location evidence="1">Cell membrane</location>
        <topology evidence="1">Multi-pass membrane protein</topology>
    </subcellularLocation>
</comment>
<dbReference type="InterPro" id="IPR027417">
    <property type="entry name" value="P-loop_NTPase"/>
</dbReference>
<dbReference type="RefSeq" id="WP_025167264.1">
    <property type="nucleotide sequence ID" value="NZ_AWSQ01000009.1"/>
</dbReference>
<dbReference type="CDD" id="cd18586">
    <property type="entry name" value="ABC_6TM_PrtD_like"/>
    <property type="match status" value="1"/>
</dbReference>
<evidence type="ECO:0000256" key="6">
    <source>
        <dbReference type="ARBA" id="ARBA00022840"/>
    </source>
</evidence>
<dbReference type="InterPro" id="IPR017871">
    <property type="entry name" value="ABC_transporter-like_CS"/>
</dbReference>
<protein>
    <submittedName>
        <fullName evidence="12">Peptidase</fullName>
    </submittedName>
</protein>
<dbReference type="SMART" id="SM00382">
    <property type="entry name" value="AAA"/>
    <property type="match status" value="1"/>
</dbReference>
<evidence type="ECO:0000256" key="3">
    <source>
        <dbReference type="ARBA" id="ARBA00022475"/>
    </source>
</evidence>
<keyword evidence="5" id="KW-0547">Nucleotide-binding</keyword>
<evidence type="ECO:0000259" key="10">
    <source>
        <dbReference type="PROSITE" id="PS50893"/>
    </source>
</evidence>
<dbReference type="AlphaFoldDB" id="A0A0A1YFH1"/>
<dbReference type="PROSITE" id="PS50893">
    <property type="entry name" value="ABC_TRANSPORTER_2"/>
    <property type="match status" value="1"/>
</dbReference>
<proteinExistence type="predicted"/>
<dbReference type="SUPFAM" id="SSF90123">
    <property type="entry name" value="ABC transporter transmembrane region"/>
    <property type="match status" value="1"/>
</dbReference>
<evidence type="ECO:0000256" key="9">
    <source>
        <dbReference type="SAM" id="Phobius"/>
    </source>
</evidence>
<dbReference type="PROSITE" id="PS00211">
    <property type="entry name" value="ABC_TRANSPORTER_1"/>
    <property type="match status" value="1"/>
</dbReference>
<dbReference type="FunFam" id="3.40.50.300:FF:001444">
    <property type="entry name" value="ABC transporter ATP-binding protein"/>
    <property type="match status" value="1"/>
</dbReference>
<feature type="domain" description="ABC transporter" evidence="10">
    <location>
        <begin position="331"/>
        <end position="566"/>
    </location>
</feature>
<evidence type="ECO:0000259" key="11">
    <source>
        <dbReference type="PROSITE" id="PS50929"/>
    </source>
</evidence>
<dbReference type="OrthoDB" id="9806127at2"/>
<keyword evidence="13" id="KW-1185">Reference proteome</keyword>
<sequence length="579" mass="62384">MGMLLSPRTELAEVLFRLRRTFYSLAAFSGVINLLMLTPAVYMLQVYDRALVSSNVTTLLMLTLLVIGLYVLMATLEVVRSTVLIRVGNRLDMMLNTRIFGAAFERNLRRAGGNPAQALQDLAQVRQFLTGNGLFAFFDAPWTPIYLLVIYLIHPILGFIALIGSLLLVALAYLTEISTRKPLAEANQASVVSGSFANNNLRNAEVIEAMGMLPAIRQRWFGNHLRILENQTLASDRAAYINGTTRFVRITLQSLMLGAGALLAIKGEITPGMMIAGSILSGRALAPVEQVIAAWKQLLSSRGSWGRLAALLNDFPAHKPSMPLPKPVGIVVVEGAFANAPGSGLPILRNISFNLAPGEALGVIGPSASGKSTLARLLVGVWPAQAGKVRLDGADVFQWNKEELGPWLGYLPQDVELFEGSIAENIARFGEIDSEAVILAAKQAGVHEMILRLPQGYDTVLSTDGGSLSGGQKQRIGLARALYGDPSLIVLDEPNASLDDLGEAALVQAIADLKRRQKTLVLISHRPTILNMVDKVLMLREGTVHTFGTRDEVFNALRQAGVIPATGGSPSLASVKAKE</sequence>
<keyword evidence="2" id="KW-0813">Transport</keyword>
<dbReference type="InterPro" id="IPR010128">
    <property type="entry name" value="ATPase_T1SS_PrtD-like"/>
</dbReference>
<dbReference type="PANTHER" id="PTHR24221:SF248">
    <property type="entry name" value="ABC TRANSPORTER TRANSMEMBRANE REGION"/>
    <property type="match status" value="1"/>
</dbReference>
<dbReference type="GO" id="GO:0034040">
    <property type="term" value="F:ATPase-coupled lipid transmembrane transporter activity"/>
    <property type="evidence" value="ECO:0007669"/>
    <property type="project" value="TreeGrafter"/>
</dbReference>
<evidence type="ECO:0000256" key="7">
    <source>
        <dbReference type="ARBA" id="ARBA00022989"/>
    </source>
</evidence>
<dbReference type="GO" id="GO:0016887">
    <property type="term" value="F:ATP hydrolysis activity"/>
    <property type="evidence" value="ECO:0007669"/>
    <property type="project" value="InterPro"/>
</dbReference>
<feature type="transmembrane region" description="Helical" evidence="9">
    <location>
        <begin position="56"/>
        <end position="76"/>
    </location>
</feature>
<dbReference type="Pfam" id="PF00005">
    <property type="entry name" value="ABC_tran"/>
    <property type="match status" value="1"/>
</dbReference>
<dbReference type="InterPro" id="IPR047957">
    <property type="entry name" value="ABC_AprD-like_6TM"/>
</dbReference>
<dbReference type="InterPro" id="IPR003593">
    <property type="entry name" value="AAA+_ATPase"/>
</dbReference>
<organism evidence="12 13">
    <name type="scientific">Pseudomonas taeanensis MS-3</name>
    <dbReference type="NCBI Taxonomy" id="1395571"/>
    <lineage>
        <taxon>Bacteria</taxon>
        <taxon>Pseudomonadati</taxon>
        <taxon>Pseudomonadota</taxon>
        <taxon>Gammaproteobacteria</taxon>
        <taxon>Pseudomonadales</taxon>
        <taxon>Pseudomonadaceae</taxon>
        <taxon>Pseudomonas</taxon>
    </lineage>
</organism>
<dbReference type="GO" id="GO:0005524">
    <property type="term" value="F:ATP binding"/>
    <property type="evidence" value="ECO:0007669"/>
    <property type="project" value="UniProtKB-KW"/>
</dbReference>
<dbReference type="InterPro" id="IPR036640">
    <property type="entry name" value="ABC1_TM_sf"/>
</dbReference>
<feature type="transmembrane region" description="Helical" evidence="9">
    <location>
        <begin position="145"/>
        <end position="174"/>
    </location>
</feature>
<dbReference type="Pfam" id="PF00664">
    <property type="entry name" value="ABC_membrane"/>
    <property type="match status" value="1"/>
</dbReference>
<comment type="caution">
    <text evidence="12">The sequence shown here is derived from an EMBL/GenBank/DDBJ whole genome shotgun (WGS) entry which is preliminary data.</text>
</comment>
<evidence type="ECO:0000256" key="4">
    <source>
        <dbReference type="ARBA" id="ARBA00022692"/>
    </source>
</evidence>
<evidence type="ECO:0000256" key="5">
    <source>
        <dbReference type="ARBA" id="ARBA00022741"/>
    </source>
</evidence>
<dbReference type="Proteomes" id="UP000030063">
    <property type="component" value="Unassembled WGS sequence"/>
</dbReference>
<feature type="transmembrane region" description="Helical" evidence="9">
    <location>
        <begin position="21"/>
        <end position="44"/>
    </location>
</feature>
<name>A0A0A1YFH1_9PSED</name>
<dbReference type="InterPro" id="IPR003439">
    <property type="entry name" value="ABC_transporter-like_ATP-bd"/>
</dbReference>
<dbReference type="InterPro" id="IPR011527">
    <property type="entry name" value="ABC1_TM_dom"/>
</dbReference>
<dbReference type="GO" id="GO:0140359">
    <property type="term" value="F:ABC-type transporter activity"/>
    <property type="evidence" value="ECO:0007669"/>
    <property type="project" value="InterPro"/>
</dbReference>
<dbReference type="PROSITE" id="PS50929">
    <property type="entry name" value="ABC_TM1F"/>
    <property type="match status" value="1"/>
</dbReference>
<dbReference type="CDD" id="cd03246">
    <property type="entry name" value="ABCC_Protease_Secretion"/>
    <property type="match status" value="1"/>
</dbReference>
<dbReference type="Gene3D" id="1.20.1560.10">
    <property type="entry name" value="ABC transporter type 1, transmembrane domain"/>
    <property type="match status" value="1"/>
</dbReference>
<evidence type="ECO:0000256" key="8">
    <source>
        <dbReference type="ARBA" id="ARBA00023136"/>
    </source>
</evidence>
<accession>A0A0A1YFH1</accession>
<dbReference type="SUPFAM" id="SSF52540">
    <property type="entry name" value="P-loop containing nucleoside triphosphate hydrolases"/>
    <property type="match status" value="1"/>
</dbReference>
<keyword evidence="6" id="KW-0067">ATP-binding</keyword>
<dbReference type="GO" id="GO:0030253">
    <property type="term" value="P:protein secretion by the type I secretion system"/>
    <property type="evidence" value="ECO:0007669"/>
    <property type="project" value="InterPro"/>
</dbReference>
<dbReference type="PANTHER" id="PTHR24221">
    <property type="entry name" value="ATP-BINDING CASSETTE SUB-FAMILY B"/>
    <property type="match status" value="1"/>
</dbReference>
<keyword evidence="3" id="KW-1003">Cell membrane</keyword>
<feature type="domain" description="ABC transmembrane type-1" evidence="11">
    <location>
        <begin position="25"/>
        <end position="300"/>
    </location>
</feature>
<dbReference type="eggNOG" id="COG4618">
    <property type="taxonomic scope" value="Bacteria"/>
</dbReference>
<dbReference type="GO" id="GO:0005886">
    <property type="term" value="C:plasma membrane"/>
    <property type="evidence" value="ECO:0007669"/>
    <property type="project" value="UniProtKB-SubCell"/>
</dbReference>
<evidence type="ECO:0000256" key="2">
    <source>
        <dbReference type="ARBA" id="ARBA00022448"/>
    </source>
</evidence>
<gene>
    <name evidence="12" type="ORF">TMS3_0121570</name>
</gene>
<dbReference type="Gene3D" id="3.40.50.300">
    <property type="entry name" value="P-loop containing nucleotide triphosphate hydrolases"/>
    <property type="match status" value="1"/>
</dbReference>